<accession>A0A3M0FXK5</accession>
<feature type="transmembrane region" description="Helical" evidence="1">
    <location>
        <begin position="252"/>
        <end position="274"/>
    </location>
</feature>
<proteinExistence type="predicted"/>
<dbReference type="Pfam" id="PF00535">
    <property type="entry name" value="Glycos_transf_2"/>
    <property type="match status" value="1"/>
</dbReference>
<keyword evidence="3" id="KW-0808">Transferase</keyword>
<sequence>MLISIITVNYNDVRGLIKTLESVQCQDFDDYEHIVIDGGSTDGSKELLETSQGKFLNWVSEPDNGIYDAMNKGIERATGEYILFINSGDTLFNAGALSQVCKSLQTGTAIVYGNLRIVKEDGYSFTNTYPGCVDFSFFKRTSLGHGATFIKRSLFETYGNYRTDLKIVSDWAFFIKVLCEAKVSQAKVDMVISTFYEGGVSTTPENTELHKAERKQVLKEHFDLYDETFDNVLEKQMKIDSVWSQVNDKLNIVVTNAFFLKILNAVIAFLGWILERKRQWFN</sequence>
<reference evidence="3 4" key="1">
    <citation type="submission" date="2018-10" db="EMBL/GenBank/DDBJ databases">
        <title>Dokdonia luteus sp. nov., isolated from sea water.</title>
        <authorList>
            <person name="Zhou L.Y."/>
            <person name="Du Z.J."/>
        </authorList>
    </citation>
    <scope>NUCLEOTIDE SEQUENCE [LARGE SCALE GENOMIC DNA]</scope>
    <source>
        <strain evidence="3 4">SH27</strain>
    </source>
</reference>
<dbReference type="Gene3D" id="3.90.550.10">
    <property type="entry name" value="Spore Coat Polysaccharide Biosynthesis Protein SpsA, Chain A"/>
    <property type="match status" value="1"/>
</dbReference>
<evidence type="ECO:0000313" key="4">
    <source>
        <dbReference type="Proteomes" id="UP000281985"/>
    </source>
</evidence>
<evidence type="ECO:0000256" key="1">
    <source>
        <dbReference type="SAM" id="Phobius"/>
    </source>
</evidence>
<protein>
    <submittedName>
        <fullName evidence="3">Glycosyltransferase</fullName>
    </submittedName>
</protein>
<organism evidence="3 4">
    <name type="scientific">Dokdonia sinensis</name>
    <dbReference type="NCBI Taxonomy" id="2479847"/>
    <lineage>
        <taxon>Bacteria</taxon>
        <taxon>Pseudomonadati</taxon>
        <taxon>Bacteroidota</taxon>
        <taxon>Flavobacteriia</taxon>
        <taxon>Flavobacteriales</taxon>
        <taxon>Flavobacteriaceae</taxon>
        <taxon>Dokdonia</taxon>
    </lineage>
</organism>
<dbReference type="GO" id="GO:0016758">
    <property type="term" value="F:hexosyltransferase activity"/>
    <property type="evidence" value="ECO:0007669"/>
    <property type="project" value="UniProtKB-ARBA"/>
</dbReference>
<dbReference type="InterPro" id="IPR029044">
    <property type="entry name" value="Nucleotide-diphossugar_trans"/>
</dbReference>
<gene>
    <name evidence="3" type="ORF">EAX61_11840</name>
</gene>
<dbReference type="AlphaFoldDB" id="A0A3M0FXK5"/>
<feature type="domain" description="Glycosyltransferase 2-like" evidence="2">
    <location>
        <begin position="4"/>
        <end position="130"/>
    </location>
</feature>
<keyword evidence="1" id="KW-0472">Membrane</keyword>
<dbReference type="OrthoDB" id="9788101at2"/>
<dbReference type="EMBL" id="REFV01000011">
    <property type="protein sequence ID" value="RMB57431.1"/>
    <property type="molecule type" value="Genomic_DNA"/>
</dbReference>
<dbReference type="RefSeq" id="WP_121917909.1">
    <property type="nucleotide sequence ID" value="NZ_REFV01000011.1"/>
</dbReference>
<name>A0A3M0FXK5_9FLAO</name>
<dbReference type="InterPro" id="IPR001173">
    <property type="entry name" value="Glyco_trans_2-like"/>
</dbReference>
<keyword evidence="1" id="KW-0812">Transmembrane</keyword>
<dbReference type="CDD" id="cd06433">
    <property type="entry name" value="GT_2_WfgS_like"/>
    <property type="match status" value="1"/>
</dbReference>
<evidence type="ECO:0000313" key="3">
    <source>
        <dbReference type="EMBL" id="RMB57431.1"/>
    </source>
</evidence>
<keyword evidence="1" id="KW-1133">Transmembrane helix</keyword>
<dbReference type="Proteomes" id="UP000281985">
    <property type="component" value="Unassembled WGS sequence"/>
</dbReference>
<evidence type="ECO:0000259" key="2">
    <source>
        <dbReference type="Pfam" id="PF00535"/>
    </source>
</evidence>
<dbReference type="PANTHER" id="PTHR22916">
    <property type="entry name" value="GLYCOSYLTRANSFERASE"/>
    <property type="match status" value="1"/>
</dbReference>
<comment type="caution">
    <text evidence="3">The sequence shown here is derived from an EMBL/GenBank/DDBJ whole genome shotgun (WGS) entry which is preliminary data.</text>
</comment>
<dbReference type="SUPFAM" id="SSF53448">
    <property type="entry name" value="Nucleotide-diphospho-sugar transferases"/>
    <property type="match status" value="1"/>
</dbReference>
<dbReference type="PANTHER" id="PTHR22916:SF67">
    <property type="entry name" value="COLANIC ACID BIOSYNTHESIS GLYCOSYL TRANSFERASE WCAE-RELATED"/>
    <property type="match status" value="1"/>
</dbReference>
<keyword evidence="4" id="KW-1185">Reference proteome</keyword>